<dbReference type="Gene3D" id="3.10.110.10">
    <property type="entry name" value="Ubiquitin Conjugating Enzyme"/>
    <property type="match status" value="1"/>
</dbReference>
<dbReference type="SUPFAM" id="SSF54495">
    <property type="entry name" value="UBC-like"/>
    <property type="match status" value="1"/>
</dbReference>
<keyword evidence="6" id="KW-0067">ATP-binding</keyword>
<evidence type="ECO:0000256" key="5">
    <source>
        <dbReference type="PROSITE-ProRule" id="PRU10133"/>
    </source>
</evidence>
<protein>
    <recommendedName>
        <fullName evidence="2">E2 ubiquitin-conjugating enzyme</fullName>
        <ecNumber evidence="2">2.3.2.23</ecNumber>
    </recommendedName>
</protein>
<name>A0A7J5YTZ3_DISMA</name>
<keyword evidence="3" id="KW-0808">Transferase</keyword>
<dbReference type="OrthoDB" id="9973183at2759"/>
<sequence>MAASRRLAKELEEIRRSGMKNFRNIQVEESNLLSWQGLIVPNRNHFPTEYPFKPPKITFKTKIYHPNIDEKGQVCLPVISAENWKPATKTDQVIQSLIALVNDPQPEHPLRADLAEEYSKDRKKFLKNAEEFTKKHGEKRPMD</sequence>
<evidence type="ECO:0000313" key="8">
    <source>
        <dbReference type="EMBL" id="KAF3851608.1"/>
    </source>
</evidence>
<dbReference type="EC" id="2.3.2.23" evidence="2"/>
<dbReference type="InterPro" id="IPR023313">
    <property type="entry name" value="UBQ-conjugating_AS"/>
</dbReference>
<comment type="caution">
    <text evidence="8">The sequence shown here is derived from an EMBL/GenBank/DDBJ whole genome shotgun (WGS) entry which is preliminary data.</text>
</comment>
<accession>A0A7J5YTZ3</accession>
<dbReference type="InterPro" id="IPR016135">
    <property type="entry name" value="UBQ-conjugating_enzyme/RWD"/>
</dbReference>
<evidence type="ECO:0000313" key="9">
    <source>
        <dbReference type="Proteomes" id="UP000518266"/>
    </source>
</evidence>
<dbReference type="EMBL" id="JAAKFY010000010">
    <property type="protein sequence ID" value="KAF3851608.1"/>
    <property type="molecule type" value="Genomic_DNA"/>
</dbReference>
<dbReference type="GO" id="GO:0005524">
    <property type="term" value="F:ATP binding"/>
    <property type="evidence" value="ECO:0007669"/>
    <property type="project" value="UniProtKB-UniRule"/>
</dbReference>
<dbReference type="PROSITE" id="PS50127">
    <property type="entry name" value="UBC_2"/>
    <property type="match status" value="1"/>
</dbReference>
<comment type="catalytic activity">
    <reaction evidence="1">
        <text>S-ubiquitinyl-[E1 ubiquitin-activating enzyme]-L-cysteine + [E2 ubiquitin-conjugating enzyme]-L-cysteine = [E1 ubiquitin-activating enzyme]-L-cysteine + S-ubiquitinyl-[E2 ubiquitin-conjugating enzyme]-L-cysteine.</text>
        <dbReference type="EC" id="2.3.2.23"/>
    </reaction>
</comment>
<keyword evidence="6" id="KW-0547">Nucleotide-binding</keyword>
<gene>
    <name evidence="8" type="ORF">F7725_013380</name>
</gene>
<dbReference type="Pfam" id="PF00179">
    <property type="entry name" value="UQ_con"/>
    <property type="match status" value="1"/>
</dbReference>
<evidence type="ECO:0000256" key="1">
    <source>
        <dbReference type="ARBA" id="ARBA00000485"/>
    </source>
</evidence>
<dbReference type="CDD" id="cd23801">
    <property type="entry name" value="UBCc_UBE2L3"/>
    <property type="match status" value="1"/>
</dbReference>
<evidence type="ECO:0000256" key="6">
    <source>
        <dbReference type="RuleBase" id="RU362109"/>
    </source>
</evidence>
<evidence type="ECO:0000256" key="2">
    <source>
        <dbReference type="ARBA" id="ARBA00012486"/>
    </source>
</evidence>
<dbReference type="FunFam" id="3.10.110.10:FF:000011">
    <property type="entry name" value="Ubiquitin-conjugating enzyme E2 L3"/>
    <property type="match status" value="1"/>
</dbReference>
<keyword evidence="9" id="KW-1185">Reference proteome</keyword>
<dbReference type="SMART" id="SM00212">
    <property type="entry name" value="UBCc"/>
    <property type="match status" value="1"/>
</dbReference>
<evidence type="ECO:0000259" key="7">
    <source>
        <dbReference type="PROSITE" id="PS50127"/>
    </source>
</evidence>
<evidence type="ECO:0000256" key="3">
    <source>
        <dbReference type="ARBA" id="ARBA00022679"/>
    </source>
</evidence>
<dbReference type="GO" id="GO:0061631">
    <property type="term" value="F:ubiquitin conjugating enzyme activity"/>
    <property type="evidence" value="ECO:0007669"/>
    <property type="project" value="UniProtKB-EC"/>
</dbReference>
<comment type="similarity">
    <text evidence="6">Belongs to the ubiquitin-conjugating enzyme family.</text>
</comment>
<dbReference type="InterPro" id="IPR050113">
    <property type="entry name" value="Ub_conjugating_enzyme"/>
</dbReference>
<organism evidence="8 9">
    <name type="scientific">Dissostichus mawsoni</name>
    <name type="common">Antarctic cod</name>
    <dbReference type="NCBI Taxonomy" id="36200"/>
    <lineage>
        <taxon>Eukaryota</taxon>
        <taxon>Metazoa</taxon>
        <taxon>Chordata</taxon>
        <taxon>Craniata</taxon>
        <taxon>Vertebrata</taxon>
        <taxon>Euteleostomi</taxon>
        <taxon>Actinopterygii</taxon>
        <taxon>Neopterygii</taxon>
        <taxon>Teleostei</taxon>
        <taxon>Neoteleostei</taxon>
        <taxon>Acanthomorphata</taxon>
        <taxon>Eupercaria</taxon>
        <taxon>Perciformes</taxon>
        <taxon>Notothenioidei</taxon>
        <taxon>Nototheniidae</taxon>
        <taxon>Dissostichus</taxon>
    </lineage>
</organism>
<keyword evidence="4 6" id="KW-0833">Ubl conjugation pathway</keyword>
<evidence type="ECO:0000256" key="4">
    <source>
        <dbReference type="ARBA" id="ARBA00022786"/>
    </source>
</evidence>
<dbReference type="InterPro" id="IPR000608">
    <property type="entry name" value="UBC"/>
</dbReference>
<feature type="active site" description="Glycyl thioester intermediate" evidence="5">
    <location>
        <position position="75"/>
    </location>
</feature>
<dbReference type="PROSITE" id="PS00183">
    <property type="entry name" value="UBC_1"/>
    <property type="match status" value="1"/>
</dbReference>
<dbReference type="PANTHER" id="PTHR24067">
    <property type="entry name" value="UBIQUITIN-CONJUGATING ENZYME E2"/>
    <property type="match status" value="1"/>
</dbReference>
<reference evidence="8 9" key="1">
    <citation type="submission" date="2020-03" db="EMBL/GenBank/DDBJ databases">
        <title>Dissostichus mawsoni Genome sequencing and assembly.</title>
        <authorList>
            <person name="Park H."/>
        </authorList>
    </citation>
    <scope>NUCLEOTIDE SEQUENCE [LARGE SCALE GENOMIC DNA]</scope>
    <source>
        <strain evidence="8">DM0001</strain>
        <tissue evidence="8">Muscle</tissue>
    </source>
</reference>
<dbReference type="AlphaFoldDB" id="A0A7J5YTZ3"/>
<feature type="domain" description="UBC core" evidence="7">
    <location>
        <begin position="1"/>
        <end position="138"/>
    </location>
</feature>
<proteinExistence type="inferred from homology"/>
<dbReference type="Proteomes" id="UP000518266">
    <property type="component" value="Unassembled WGS sequence"/>
</dbReference>